<accession>A0A839S331</accession>
<dbReference type="InterPro" id="IPR039420">
    <property type="entry name" value="WalR-like"/>
</dbReference>
<keyword evidence="3" id="KW-0804">Transcription</keyword>
<organism evidence="6 7">
    <name type="scientific">Prauserella isguenensis</name>
    <dbReference type="NCBI Taxonomy" id="1470180"/>
    <lineage>
        <taxon>Bacteria</taxon>
        <taxon>Bacillati</taxon>
        <taxon>Actinomycetota</taxon>
        <taxon>Actinomycetes</taxon>
        <taxon>Pseudonocardiales</taxon>
        <taxon>Pseudonocardiaceae</taxon>
        <taxon>Prauserella</taxon>
    </lineage>
</organism>
<protein>
    <submittedName>
        <fullName evidence="6">DNA-binding NarL/FixJ family response regulator</fullName>
    </submittedName>
</protein>
<proteinExistence type="predicted"/>
<evidence type="ECO:0000256" key="2">
    <source>
        <dbReference type="ARBA" id="ARBA00023125"/>
    </source>
</evidence>
<dbReference type="InterPro" id="IPR036388">
    <property type="entry name" value="WH-like_DNA-bd_sf"/>
</dbReference>
<feature type="modified residue" description="4-aspartylphosphate" evidence="4">
    <location>
        <position position="48"/>
    </location>
</feature>
<sequence length="208" mass="22354">MDDHPAMLVGIEQWYADAPEPVRVVAGGATSKTAWLPPGDTADVVVFDLQLAGQAAPALGELRRLVDAGRNVIVYTMRDDEQTALTCLDLGAVTFLTKTEGADHLVSATLAAARDRPYTPPALAGALSANTNSDRPKLSTREEEVLVEWFQSESRDLVAERLGLSPKTVTTYLDRVRLKYANAGRPARSKAALVARAIQDGLISVDDL</sequence>
<dbReference type="InterPro" id="IPR001789">
    <property type="entry name" value="Sig_transdc_resp-reg_receiver"/>
</dbReference>
<dbReference type="Proteomes" id="UP000550714">
    <property type="component" value="Unassembled WGS sequence"/>
</dbReference>
<evidence type="ECO:0000313" key="7">
    <source>
        <dbReference type="Proteomes" id="UP000550714"/>
    </source>
</evidence>
<dbReference type="SMART" id="SM00421">
    <property type="entry name" value="HTH_LUXR"/>
    <property type="match status" value="1"/>
</dbReference>
<dbReference type="SUPFAM" id="SSF52172">
    <property type="entry name" value="CheY-like"/>
    <property type="match status" value="1"/>
</dbReference>
<dbReference type="PROSITE" id="PS50110">
    <property type="entry name" value="RESPONSE_REGULATORY"/>
    <property type="match status" value="1"/>
</dbReference>
<evidence type="ECO:0000256" key="1">
    <source>
        <dbReference type="ARBA" id="ARBA00023015"/>
    </source>
</evidence>
<dbReference type="PANTHER" id="PTHR43214:SF41">
    <property type="entry name" value="NITRATE_NITRITE RESPONSE REGULATOR PROTEIN NARP"/>
    <property type="match status" value="1"/>
</dbReference>
<dbReference type="Pfam" id="PF00196">
    <property type="entry name" value="GerE"/>
    <property type="match status" value="1"/>
</dbReference>
<name>A0A839S331_9PSEU</name>
<reference evidence="6 7" key="1">
    <citation type="submission" date="2020-08" db="EMBL/GenBank/DDBJ databases">
        <title>Genomic Encyclopedia of Type Strains, Phase III (KMG-III): the genomes of soil and plant-associated and newly described type strains.</title>
        <authorList>
            <person name="Whitman W."/>
        </authorList>
    </citation>
    <scope>NUCLEOTIDE SEQUENCE [LARGE SCALE GENOMIC DNA]</scope>
    <source>
        <strain evidence="6 7">CECT 8577</strain>
    </source>
</reference>
<dbReference type="InterPro" id="IPR011006">
    <property type="entry name" value="CheY-like_superfamily"/>
</dbReference>
<dbReference type="GO" id="GO:0003677">
    <property type="term" value="F:DNA binding"/>
    <property type="evidence" value="ECO:0007669"/>
    <property type="project" value="UniProtKB-KW"/>
</dbReference>
<dbReference type="SUPFAM" id="SSF46894">
    <property type="entry name" value="C-terminal effector domain of the bipartite response regulators"/>
    <property type="match status" value="1"/>
</dbReference>
<evidence type="ECO:0000313" key="6">
    <source>
        <dbReference type="EMBL" id="MBB3051782.1"/>
    </source>
</evidence>
<gene>
    <name evidence="6" type="ORF">FHS23_002811</name>
</gene>
<dbReference type="InterPro" id="IPR016032">
    <property type="entry name" value="Sig_transdc_resp-reg_C-effctor"/>
</dbReference>
<evidence type="ECO:0000256" key="3">
    <source>
        <dbReference type="ARBA" id="ARBA00023163"/>
    </source>
</evidence>
<dbReference type="Gene3D" id="1.10.10.10">
    <property type="entry name" value="Winged helix-like DNA-binding domain superfamily/Winged helix DNA-binding domain"/>
    <property type="match status" value="1"/>
</dbReference>
<dbReference type="InterPro" id="IPR000792">
    <property type="entry name" value="Tscrpt_reg_LuxR_C"/>
</dbReference>
<dbReference type="GO" id="GO:0000160">
    <property type="term" value="P:phosphorelay signal transduction system"/>
    <property type="evidence" value="ECO:0007669"/>
    <property type="project" value="InterPro"/>
</dbReference>
<dbReference type="PANTHER" id="PTHR43214">
    <property type="entry name" value="TWO-COMPONENT RESPONSE REGULATOR"/>
    <property type="match status" value="1"/>
</dbReference>
<dbReference type="SMART" id="SM00448">
    <property type="entry name" value="REC"/>
    <property type="match status" value="1"/>
</dbReference>
<dbReference type="GO" id="GO:0006355">
    <property type="term" value="P:regulation of DNA-templated transcription"/>
    <property type="evidence" value="ECO:0007669"/>
    <property type="project" value="InterPro"/>
</dbReference>
<dbReference type="Pfam" id="PF00072">
    <property type="entry name" value="Response_reg"/>
    <property type="match status" value="1"/>
</dbReference>
<comment type="caution">
    <text evidence="6">The sequence shown here is derived from an EMBL/GenBank/DDBJ whole genome shotgun (WGS) entry which is preliminary data.</text>
</comment>
<feature type="domain" description="Response regulatory" evidence="5">
    <location>
        <begin position="1"/>
        <end position="113"/>
    </location>
</feature>
<dbReference type="AlphaFoldDB" id="A0A839S331"/>
<dbReference type="Gene3D" id="3.40.50.2300">
    <property type="match status" value="1"/>
</dbReference>
<keyword evidence="2 6" id="KW-0238">DNA-binding</keyword>
<evidence type="ECO:0000256" key="4">
    <source>
        <dbReference type="PROSITE-ProRule" id="PRU00169"/>
    </source>
</evidence>
<dbReference type="EMBL" id="JACHWU010000003">
    <property type="protein sequence ID" value="MBB3051782.1"/>
    <property type="molecule type" value="Genomic_DNA"/>
</dbReference>
<keyword evidence="1" id="KW-0805">Transcription regulation</keyword>
<keyword evidence="4" id="KW-0597">Phosphoprotein</keyword>
<evidence type="ECO:0000259" key="5">
    <source>
        <dbReference type="PROSITE" id="PS50110"/>
    </source>
</evidence>
<keyword evidence="7" id="KW-1185">Reference proteome</keyword>
<dbReference type="RefSeq" id="WP_343053910.1">
    <property type="nucleotide sequence ID" value="NZ_JACHWU010000003.1"/>
</dbReference>